<dbReference type="EMBL" id="JACCKS010000008">
    <property type="protein sequence ID" value="NZA38168.1"/>
    <property type="molecule type" value="Genomic_DNA"/>
</dbReference>
<keyword evidence="1" id="KW-0238">DNA-binding</keyword>
<name>A0A853JNX0_9FIRM</name>
<gene>
    <name evidence="1" type="ORF">H0N91_08420</name>
</gene>
<dbReference type="RefSeq" id="WP_087252278.1">
    <property type="nucleotide sequence ID" value="NZ_CAUFHM010000004.1"/>
</dbReference>
<dbReference type="Proteomes" id="UP000586254">
    <property type="component" value="Unassembled WGS sequence"/>
</dbReference>
<dbReference type="AlphaFoldDB" id="A0A853JNX0"/>
<protein>
    <submittedName>
        <fullName evidence="1">DNA-binding protein</fullName>
    </submittedName>
</protein>
<comment type="caution">
    <text evidence="1">The sequence shown here is derived from an EMBL/GenBank/DDBJ whole genome shotgun (WGS) entry which is preliminary data.</text>
</comment>
<dbReference type="GO" id="GO:0003677">
    <property type="term" value="F:DNA binding"/>
    <property type="evidence" value="ECO:0007669"/>
    <property type="project" value="UniProtKB-KW"/>
</dbReference>
<proteinExistence type="predicted"/>
<sequence length="63" mass="7269">MEYLSLRQTAEKWGLSIRRVQTLCSTERIPGAVKIGSYWAIPINAEKPKDERIKSGKYVKDCR</sequence>
<evidence type="ECO:0000313" key="2">
    <source>
        <dbReference type="Proteomes" id="UP000586254"/>
    </source>
</evidence>
<reference evidence="1 2" key="1">
    <citation type="submission" date="2020-07" db="EMBL/GenBank/DDBJ databases">
        <title>Organ Donor 1.</title>
        <authorList>
            <person name="Marsh A.J."/>
            <person name="Azcarate-Peril M.A."/>
        </authorList>
    </citation>
    <scope>NUCLEOTIDE SEQUENCE [LARGE SCALE GENOMIC DNA]</scope>
    <source>
        <strain evidence="1 2">AMC0717</strain>
    </source>
</reference>
<accession>A0A853JNX0</accession>
<evidence type="ECO:0000313" key="1">
    <source>
        <dbReference type="EMBL" id="NZA38168.1"/>
    </source>
</evidence>
<organism evidence="1 2">
    <name type="scientific">Eubacterium callanderi</name>
    <dbReference type="NCBI Taxonomy" id="53442"/>
    <lineage>
        <taxon>Bacteria</taxon>
        <taxon>Bacillati</taxon>
        <taxon>Bacillota</taxon>
        <taxon>Clostridia</taxon>
        <taxon>Eubacteriales</taxon>
        <taxon>Eubacteriaceae</taxon>
        <taxon>Eubacterium</taxon>
    </lineage>
</organism>